<proteinExistence type="predicted"/>
<gene>
    <name evidence="1" type="ORF">FCALED_LOCUS5448</name>
</gene>
<keyword evidence="2" id="KW-1185">Reference proteome</keyword>
<organism evidence="1 2">
    <name type="scientific">Funneliformis caledonium</name>
    <dbReference type="NCBI Taxonomy" id="1117310"/>
    <lineage>
        <taxon>Eukaryota</taxon>
        <taxon>Fungi</taxon>
        <taxon>Fungi incertae sedis</taxon>
        <taxon>Mucoromycota</taxon>
        <taxon>Glomeromycotina</taxon>
        <taxon>Glomeromycetes</taxon>
        <taxon>Glomerales</taxon>
        <taxon>Glomeraceae</taxon>
        <taxon>Funneliformis</taxon>
    </lineage>
</organism>
<evidence type="ECO:0000313" key="2">
    <source>
        <dbReference type="Proteomes" id="UP000789570"/>
    </source>
</evidence>
<comment type="caution">
    <text evidence="1">The sequence shown here is derived from an EMBL/GenBank/DDBJ whole genome shotgun (WGS) entry which is preliminary data.</text>
</comment>
<protein>
    <submittedName>
        <fullName evidence="1">6651_t:CDS:1</fullName>
    </submittedName>
</protein>
<dbReference type="EMBL" id="CAJVPQ010001181">
    <property type="protein sequence ID" value="CAG8536879.1"/>
    <property type="molecule type" value="Genomic_DNA"/>
</dbReference>
<dbReference type="Proteomes" id="UP000789570">
    <property type="component" value="Unassembled WGS sequence"/>
</dbReference>
<evidence type="ECO:0000313" key="1">
    <source>
        <dbReference type="EMBL" id="CAG8536879.1"/>
    </source>
</evidence>
<accession>A0A9N9AL37</accession>
<reference evidence="1" key="1">
    <citation type="submission" date="2021-06" db="EMBL/GenBank/DDBJ databases">
        <authorList>
            <person name="Kallberg Y."/>
            <person name="Tangrot J."/>
            <person name="Rosling A."/>
        </authorList>
    </citation>
    <scope>NUCLEOTIDE SEQUENCE</scope>
    <source>
        <strain evidence="1">UK204</strain>
    </source>
</reference>
<feature type="non-terminal residue" evidence="1">
    <location>
        <position position="83"/>
    </location>
</feature>
<name>A0A9N9AL37_9GLOM</name>
<dbReference type="AlphaFoldDB" id="A0A9N9AL37"/>
<sequence>MNSFDNICKWRAIYLRKVPFRQFKNIEYMDDDGVSKVYDGSYKVYNGMTKDFTALWFNDDVDIMGSKGVILKNVGNYENLRYK</sequence>